<dbReference type="Gene3D" id="1.10.260.40">
    <property type="entry name" value="lambda repressor-like DNA-binding domains"/>
    <property type="match status" value="1"/>
</dbReference>
<dbReference type="Pfam" id="PF01381">
    <property type="entry name" value="HTH_3"/>
    <property type="match status" value="1"/>
</dbReference>
<evidence type="ECO:0000259" key="2">
    <source>
        <dbReference type="PROSITE" id="PS50943"/>
    </source>
</evidence>
<dbReference type="SUPFAM" id="SSF47413">
    <property type="entry name" value="lambda repressor-like DNA-binding domains"/>
    <property type="match status" value="1"/>
</dbReference>
<proteinExistence type="predicted"/>
<evidence type="ECO:0000256" key="1">
    <source>
        <dbReference type="SAM" id="MobiDB-lite"/>
    </source>
</evidence>
<organism evidence="3 4">
    <name type="scientific">Hylemonella gracilis str. Niagara R</name>
    <dbReference type="NCBI Taxonomy" id="1458275"/>
    <lineage>
        <taxon>Bacteria</taxon>
        <taxon>Pseudomonadati</taxon>
        <taxon>Pseudomonadota</taxon>
        <taxon>Betaproteobacteria</taxon>
        <taxon>Burkholderiales</taxon>
        <taxon>Comamonadaceae</taxon>
        <taxon>Hylemonella</taxon>
    </lineage>
</organism>
<dbReference type="eggNOG" id="COG2944">
    <property type="taxonomic scope" value="Bacteria"/>
</dbReference>
<dbReference type="Proteomes" id="UP000023268">
    <property type="component" value="Unassembled WGS sequence"/>
</dbReference>
<sequence>MAQLASLLKAEIVRLARKEVRAELQALQKASSRYRTELAALKRQLKDQQRQLAKQARGGRAPAPARDAGEDDGNPKLRFRASGFATLRKKLDLSAADMGKLIGVTQQTIYHWEKGQARPRASQLQNIATIRKLGKRGAAAKLAEMAEV</sequence>
<dbReference type="RefSeq" id="WP_035608443.1">
    <property type="nucleotide sequence ID" value="NZ_JEMG01000001.1"/>
</dbReference>
<dbReference type="EMBL" id="JEMG01000001">
    <property type="protein sequence ID" value="EYC51799.1"/>
    <property type="molecule type" value="Genomic_DNA"/>
</dbReference>
<accession>A0A016XI62</accession>
<feature type="region of interest" description="Disordered" evidence="1">
    <location>
        <begin position="45"/>
        <end position="76"/>
    </location>
</feature>
<feature type="compositionally biased region" description="Low complexity" evidence="1">
    <location>
        <begin position="50"/>
        <end position="66"/>
    </location>
</feature>
<dbReference type="CDD" id="cd00093">
    <property type="entry name" value="HTH_XRE"/>
    <property type="match status" value="1"/>
</dbReference>
<dbReference type="AlphaFoldDB" id="A0A016XI62"/>
<dbReference type="OrthoDB" id="5957380at2"/>
<reference evidence="3 4" key="1">
    <citation type="submission" date="2014-02" db="EMBL/GenBank/DDBJ databases">
        <title>Draft Genome of Hylemonella gracilis isolated from the Niagara River.</title>
        <authorList>
            <person name="Pawlowski D.R."/>
            <person name="Koudelka G.B."/>
        </authorList>
    </citation>
    <scope>NUCLEOTIDE SEQUENCE [LARGE SCALE GENOMIC DNA]</scope>
    <source>
        <strain evidence="3 4">Niagara R</strain>
    </source>
</reference>
<evidence type="ECO:0000313" key="4">
    <source>
        <dbReference type="Proteomes" id="UP000023268"/>
    </source>
</evidence>
<dbReference type="SMART" id="SM00530">
    <property type="entry name" value="HTH_XRE"/>
    <property type="match status" value="1"/>
</dbReference>
<dbReference type="InterPro" id="IPR010982">
    <property type="entry name" value="Lambda_DNA-bd_dom_sf"/>
</dbReference>
<dbReference type="GO" id="GO:0003677">
    <property type="term" value="F:DNA binding"/>
    <property type="evidence" value="ECO:0007669"/>
    <property type="project" value="InterPro"/>
</dbReference>
<dbReference type="InterPro" id="IPR001387">
    <property type="entry name" value="Cro/C1-type_HTH"/>
</dbReference>
<dbReference type="PROSITE" id="PS50943">
    <property type="entry name" value="HTH_CROC1"/>
    <property type="match status" value="1"/>
</dbReference>
<name>A0A016XI62_9BURK</name>
<comment type="caution">
    <text evidence="3">The sequence shown here is derived from an EMBL/GenBank/DDBJ whole genome shotgun (WGS) entry which is preliminary data.</text>
</comment>
<protein>
    <submittedName>
        <fullName evidence="3">XRE family transcriptional regulator</fullName>
    </submittedName>
</protein>
<evidence type="ECO:0000313" key="3">
    <source>
        <dbReference type="EMBL" id="EYC51799.1"/>
    </source>
</evidence>
<gene>
    <name evidence="3" type="ORF">AZ34_12480</name>
</gene>
<dbReference type="STRING" id="1458275.AZ34_12480"/>
<feature type="domain" description="HTH cro/C1-type" evidence="2">
    <location>
        <begin position="87"/>
        <end position="128"/>
    </location>
</feature>